<dbReference type="Proteomes" id="UP001163046">
    <property type="component" value="Unassembled WGS sequence"/>
</dbReference>
<comment type="caution">
    <text evidence="1">The sequence shown here is derived from an EMBL/GenBank/DDBJ whole genome shotgun (WGS) entry which is preliminary data.</text>
</comment>
<accession>A0A9X0A006</accession>
<protein>
    <submittedName>
        <fullName evidence="1">Uncharacterized protein</fullName>
    </submittedName>
</protein>
<organism evidence="1 2">
    <name type="scientific">Desmophyllum pertusum</name>
    <dbReference type="NCBI Taxonomy" id="174260"/>
    <lineage>
        <taxon>Eukaryota</taxon>
        <taxon>Metazoa</taxon>
        <taxon>Cnidaria</taxon>
        <taxon>Anthozoa</taxon>
        <taxon>Hexacorallia</taxon>
        <taxon>Scleractinia</taxon>
        <taxon>Caryophylliina</taxon>
        <taxon>Caryophylliidae</taxon>
        <taxon>Desmophyllum</taxon>
    </lineage>
</organism>
<dbReference type="AlphaFoldDB" id="A0A9X0A006"/>
<name>A0A9X0A006_9CNID</name>
<sequence>MSDLNVTVDGISGNAKALPMATTVVVGQRHEHAVVPFEENPEEGSFCKPFNVRDNLTLSG</sequence>
<evidence type="ECO:0000313" key="2">
    <source>
        <dbReference type="Proteomes" id="UP001163046"/>
    </source>
</evidence>
<evidence type="ECO:0000313" key="1">
    <source>
        <dbReference type="EMBL" id="KAJ7390887.1"/>
    </source>
</evidence>
<proteinExistence type="predicted"/>
<reference evidence="1" key="1">
    <citation type="submission" date="2023-01" db="EMBL/GenBank/DDBJ databases">
        <title>Genome assembly of the deep-sea coral Lophelia pertusa.</title>
        <authorList>
            <person name="Herrera S."/>
            <person name="Cordes E."/>
        </authorList>
    </citation>
    <scope>NUCLEOTIDE SEQUENCE</scope>
    <source>
        <strain evidence="1">USNM1676648</strain>
        <tissue evidence="1">Polyp</tissue>
    </source>
</reference>
<dbReference type="EMBL" id="MU825409">
    <property type="protein sequence ID" value="KAJ7390887.1"/>
    <property type="molecule type" value="Genomic_DNA"/>
</dbReference>
<keyword evidence="2" id="KW-1185">Reference proteome</keyword>
<gene>
    <name evidence="1" type="ORF">OS493_020907</name>
</gene>